<dbReference type="EMBL" id="JACHIF010000003">
    <property type="protein sequence ID" value="MBB5037762.1"/>
    <property type="molecule type" value="Genomic_DNA"/>
</dbReference>
<proteinExistence type="predicted"/>
<name>A0A7W7YKK5_9BACT</name>
<accession>A0A7W7YKK5</accession>
<reference evidence="2 3" key="1">
    <citation type="submission" date="2020-08" db="EMBL/GenBank/DDBJ databases">
        <title>Genomic Encyclopedia of Type Strains, Phase IV (KMG-IV): sequencing the most valuable type-strain genomes for metagenomic binning, comparative biology and taxonomic classification.</title>
        <authorList>
            <person name="Goeker M."/>
        </authorList>
    </citation>
    <scope>NUCLEOTIDE SEQUENCE [LARGE SCALE GENOMIC DNA]</scope>
    <source>
        <strain evidence="2 3">DSM 12251</strain>
    </source>
</reference>
<organism evidence="2 3">
    <name type="scientific">Prosthecobacter dejongeii</name>
    <dbReference type="NCBI Taxonomy" id="48465"/>
    <lineage>
        <taxon>Bacteria</taxon>
        <taxon>Pseudomonadati</taxon>
        <taxon>Verrucomicrobiota</taxon>
        <taxon>Verrucomicrobiia</taxon>
        <taxon>Verrucomicrobiales</taxon>
        <taxon>Verrucomicrobiaceae</taxon>
        <taxon>Prosthecobacter</taxon>
    </lineage>
</organism>
<evidence type="ECO:0000313" key="3">
    <source>
        <dbReference type="Proteomes" id="UP000534294"/>
    </source>
</evidence>
<evidence type="ECO:0000313" key="2">
    <source>
        <dbReference type="EMBL" id="MBB5037762.1"/>
    </source>
</evidence>
<protein>
    <submittedName>
        <fullName evidence="2">Uncharacterized protein</fullName>
    </submittedName>
</protein>
<feature type="chain" id="PRO_5031289875" evidence="1">
    <location>
        <begin position="32"/>
        <end position="120"/>
    </location>
</feature>
<keyword evidence="3" id="KW-1185">Reference proteome</keyword>
<comment type="caution">
    <text evidence="2">The sequence shown here is derived from an EMBL/GenBank/DDBJ whole genome shotgun (WGS) entry which is preliminary data.</text>
</comment>
<dbReference type="Proteomes" id="UP000534294">
    <property type="component" value="Unassembled WGS sequence"/>
</dbReference>
<evidence type="ECO:0000256" key="1">
    <source>
        <dbReference type="SAM" id="SignalP"/>
    </source>
</evidence>
<keyword evidence="1" id="KW-0732">Signal</keyword>
<gene>
    <name evidence="2" type="ORF">HNQ64_002011</name>
</gene>
<feature type="signal peptide" evidence="1">
    <location>
        <begin position="1"/>
        <end position="31"/>
    </location>
</feature>
<sequence>MKTSLISSVRAWGTAALAAVCLFAFPMNSEARDHRHHGHHYSRVYRGHHHHHHYQPRYRGHRVIRNPYYSYPRSSGFVISFGNGYAGRGYYYGPPRRSYYSRQPGVVFYSRRGLVPSRYW</sequence>
<dbReference type="AlphaFoldDB" id="A0A7W7YKK5"/>